<evidence type="ECO:0008006" key="11">
    <source>
        <dbReference type="Google" id="ProtNLM"/>
    </source>
</evidence>
<organism evidence="9 10">
    <name type="scientific">Dioscorea zingiberensis</name>
    <dbReference type="NCBI Taxonomy" id="325984"/>
    <lineage>
        <taxon>Eukaryota</taxon>
        <taxon>Viridiplantae</taxon>
        <taxon>Streptophyta</taxon>
        <taxon>Embryophyta</taxon>
        <taxon>Tracheophyta</taxon>
        <taxon>Spermatophyta</taxon>
        <taxon>Magnoliopsida</taxon>
        <taxon>Liliopsida</taxon>
        <taxon>Dioscoreales</taxon>
        <taxon>Dioscoreaceae</taxon>
        <taxon>Dioscorea</taxon>
    </lineage>
</organism>
<dbReference type="OrthoDB" id="6921389at2759"/>
<evidence type="ECO:0000256" key="8">
    <source>
        <dbReference type="RuleBase" id="RU004466"/>
    </source>
</evidence>
<evidence type="ECO:0000256" key="5">
    <source>
        <dbReference type="ARBA" id="ARBA00022723"/>
    </source>
</evidence>
<comment type="cofactor">
    <cofactor evidence="1">
        <name>Mg(2+)</name>
        <dbReference type="ChEBI" id="CHEBI:18420"/>
    </cofactor>
</comment>
<dbReference type="GO" id="GO:0008299">
    <property type="term" value="P:isoprenoid biosynthetic process"/>
    <property type="evidence" value="ECO:0007669"/>
    <property type="project" value="UniProtKB-KW"/>
</dbReference>
<name>A0A9D5HMG3_9LILI</name>
<reference evidence="9" key="2">
    <citation type="journal article" date="2022" name="Hortic Res">
        <title>The genome of Dioscorea zingiberensis sheds light on the biosynthesis, origin and evolution of the medicinally important diosgenin saponins.</title>
        <authorList>
            <person name="Li Y."/>
            <person name="Tan C."/>
            <person name="Li Z."/>
            <person name="Guo J."/>
            <person name="Li S."/>
            <person name="Chen X."/>
            <person name="Wang C."/>
            <person name="Dai X."/>
            <person name="Yang H."/>
            <person name="Song W."/>
            <person name="Hou L."/>
            <person name="Xu J."/>
            <person name="Tong Z."/>
            <person name="Xu A."/>
            <person name="Yuan X."/>
            <person name="Wang W."/>
            <person name="Yang Q."/>
            <person name="Chen L."/>
            <person name="Sun Z."/>
            <person name="Wang K."/>
            <person name="Pan B."/>
            <person name="Chen J."/>
            <person name="Bao Y."/>
            <person name="Liu F."/>
            <person name="Qi X."/>
            <person name="Gang D.R."/>
            <person name="Wen J."/>
            <person name="Li J."/>
        </authorList>
    </citation>
    <scope>NUCLEOTIDE SEQUENCE</scope>
    <source>
        <strain evidence="9">Dzin_1.0</strain>
    </source>
</reference>
<evidence type="ECO:0000256" key="1">
    <source>
        <dbReference type="ARBA" id="ARBA00001946"/>
    </source>
</evidence>
<keyword evidence="10" id="KW-1185">Reference proteome</keyword>
<dbReference type="NCBIfam" id="NF045485">
    <property type="entry name" value="FPPsyn"/>
    <property type="match status" value="1"/>
</dbReference>
<dbReference type="GO" id="GO:0005737">
    <property type="term" value="C:cytoplasm"/>
    <property type="evidence" value="ECO:0007669"/>
    <property type="project" value="UniProtKB-ARBA"/>
</dbReference>
<keyword evidence="7" id="KW-0414">Isoprene biosynthesis</keyword>
<dbReference type="SUPFAM" id="SSF48576">
    <property type="entry name" value="Terpenoid synthases"/>
    <property type="match status" value="1"/>
</dbReference>
<comment type="caution">
    <text evidence="9">The sequence shown here is derived from an EMBL/GenBank/DDBJ whole genome shotgun (WGS) entry which is preliminary data.</text>
</comment>
<dbReference type="GO" id="GO:0046872">
    <property type="term" value="F:metal ion binding"/>
    <property type="evidence" value="ECO:0007669"/>
    <property type="project" value="UniProtKB-KW"/>
</dbReference>
<keyword evidence="5" id="KW-0479">Metal-binding</keyword>
<evidence type="ECO:0000256" key="4">
    <source>
        <dbReference type="ARBA" id="ARBA00022679"/>
    </source>
</evidence>
<evidence type="ECO:0000256" key="2">
    <source>
        <dbReference type="ARBA" id="ARBA00005128"/>
    </source>
</evidence>
<protein>
    <recommendedName>
        <fullName evidence="11">Geranylgeranyl diphosphate synthase</fullName>
    </recommendedName>
</protein>
<evidence type="ECO:0000256" key="7">
    <source>
        <dbReference type="ARBA" id="ARBA00023229"/>
    </source>
</evidence>
<reference evidence="9" key="1">
    <citation type="submission" date="2021-03" db="EMBL/GenBank/DDBJ databases">
        <authorList>
            <person name="Li Z."/>
            <person name="Yang C."/>
        </authorList>
    </citation>
    <scope>NUCLEOTIDE SEQUENCE</scope>
    <source>
        <strain evidence="9">Dzin_1.0</strain>
        <tissue evidence="9">Leaf</tissue>
    </source>
</reference>
<evidence type="ECO:0000313" key="10">
    <source>
        <dbReference type="Proteomes" id="UP001085076"/>
    </source>
</evidence>
<dbReference type="Gene3D" id="1.10.600.10">
    <property type="entry name" value="Farnesyl Diphosphate Synthase"/>
    <property type="match status" value="1"/>
</dbReference>
<dbReference type="Proteomes" id="UP001085076">
    <property type="component" value="Miscellaneous, Linkage group lg02"/>
</dbReference>
<dbReference type="CDD" id="cd00685">
    <property type="entry name" value="Trans_IPPS_HT"/>
    <property type="match status" value="1"/>
</dbReference>
<dbReference type="Pfam" id="PF00348">
    <property type="entry name" value="polyprenyl_synt"/>
    <property type="match status" value="1"/>
</dbReference>
<evidence type="ECO:0000256" key="6">
    <source>
        <dbReference type="ARBA" id="ARBA00022842"/>
    </source>
</evidence>
<dbReference type="FunFam" id="1.10.600.10:FF:000001">
    <property type="entry name" value="Geranylgeranyl diphosphate synthase"/>
    <property type="match status" value="1"/>
</dbReference>
<dbReference type="InterPro" id="IPR053378">
    <property type="entry name" value="Prenyl_diphosphate_synthase"/>
</dbReference>
<sequence>MTSWLSSSPPLALLSAPRRKLSSTVAAAIPQGKETVKTMPEFDFKGYMLSKAAAVNRALDLAVPLDEPRRIHEAMRYSLLACGKRVHPILCIAACELAGGPQALAIPPAVAVEMIHTMSLIHDDLPCMDNDDLRRWQPSCHRAFGEPLAVLAGAALLSLAFRILSDPKSYPSDLSPPPSRVLRCISELARCVGSEGLVAGQVADMESTGLSESVPIDRVEYIHIHKTAALLEASVVLGAIIGGGSDPQSIERLRRYARCIGLLYQVVDDILDVTKSSQELGKTAGKDLVSDKSTYPKLIGLEKSREFVEELNHEAKQHLEEFDPEKAAPLLHLANYITEAGWINNNNN</sequence>
<dbReference type="PANTHER" id="PTHR43281:SF24">
    <property type="entry name" value="OS07G0580900 PROTEIN"/>
    <property type="match status" value="1"/>
</dbReference>
<dbReference type="PANTHER" id="PTHR43281">
    <property type="entry name" value="FARNESYL DIPHOSPHATE SYNTHASE"/>
    <property type="match status" value="1"/>
</dbReference>
<gene>
    <name evidence="9" type="ORF">J5N97_010440</name>
</gene>
<keyword evidence="6" id="KW-0460">Magnesium</keyword>
<accession>A0A9D5HMG3</accession>
<dbReference type="SFLD" id="SFLDG01017">
    <property type="entry name" value="Polyprenyl_Transferase_Like"/>
    <property type="match status" value="1"/>
</dbReference>
<keyword evidence="4 8" id="KW-0808">Transferase</keyword>
<comment type="similarity">
    <text evidence="3 8">Belongs to the FPP/GGPP synthase family.</text>
</comment>
<dbReference type="InterPro" id="IPR000092">
    <property type="entry name" value="Polyprenyl_synt"/>
</dbReference>
<dbReference type="PROSITE" id="PS00444">
    <property type="entry name" value="POLYPRENYL_SYNTHASE_2"/>
    <property type="match status" value="1"/>
</dbReference>
<dbReference type="InterPro" id="IPR033749">
    <property type="entry name" value="Polyprenyl_synt_CS"/>
</dbReference>
<dbReference type="EMBL" id="JAGGNH010000002">
    <property type="protein sequence ID" value="KAJ0982185.1"/>
    <property type="molecule type" value="Genomic_DNA"/>
</dbReference>
<proteinExistence type="inferred from homology"/>
<dbReference type="GO" id="GO:0004311">
    <property type="term" value="F:geranylgeranyl diphosphate synthase activity"/>
    <property type="evidence" value="ECO:0007669"/>
    <property type="project" value="TreeGrafter"/>
</dbReference>
<dbReference type="InterPro" id="IPR008949">
    <property type="entry name" value="Isoprenoid_synthase_dom_sf"/>
</dbReference>
<dbReference type="AlphaFoldDB" id="A0A9D5HMG3"/>
<comment type="pathway">
    <text evidence="2">Isoprenoid biosynthesis.</text>
</comment>
<evidence type="ECO:0000313" key="9">
    <source>
        <dbReference type="EMBL" id="KAJ0982185.1"/>
    </source>
</evidence>
<evidence type="ECO:0000256" key="3">
    <source>
        <dbReference type="ARBA" id="ARBA00006706"/>
    </source>
</evidence>
<dbReference type="SFLD" id="SFLDS00005">
    <property type="entry name" value="Isoprenoid_Synthase_Type_I"/>
    <property type="match status" value="1"/>
</dbReference>